<name>A0A1F8E0P7_9BACT</name>
<evidence type="ECO:0000313" key="2">
    <source>
        <dbReference type="EMBL" id="OGM93788.1"/>
    </source>
</evidence>
<comment type="caution">
    <text evidence="2">The sequence shown here is derived from an EMBL/GenBank/DDBJ whole genome shotgun (WGS) entry which is preliminary data.</text>
</comment>
<protein>
    <submittedName>
        <fullName evidence="2">Uncharacterized protein</fullName>
    </submittedName>
</protein>
<dbReference type="AlphaFoldDB" id="A0A1F8E0P7"/>
<keyword evidence="1" id="KW-0472">Membrane</keyword>
<feature type="transmembrane region" description="Helical" evidence="1">
    <location>
        <begin position="21"/>
        <end position="37"/>
    </location>
</feature>
<accession>A0A1F8E0P7</accession>
<keyword evidence="1" id="KW-0812">Transmembrane</keyword>
<feature type="transmembrane region" description="Helical" evidence="1">
    <location>
        <begin position="70"/>
        <end position="88"/>
    </location>
</feature>
<organism evidence="2 3">
    <name type="scientific">Candidatus Wolfebacteria bacterium RIFOXYD1_FULL_48_65</name>
    <dbReference type="NCBI Taxonomy" id="1802561"/>
    <lineage>
        <taxon>Bacteria</taxon>
        <taxon>Candidatus Wolfeibacteriota</taxon>
    </lineage>
</organism>
<feature type="transmembrane region" description="Helical" evidence="1">
    <location>
        <begin position="100"/>
        <end position="117"/>
    </location>
</feature>
<dbReference type="EMBL" id="MGIV01000021">
    <property type="protein sequence ID" value="OGM93788.1"/>
    <property type="molecule type" value="Genomic_DNA"/>
</dbReference>
<proteinExistence type="predicted"/>
<evidence type="ECO:0000256" key="1">
    <source>
        <dbReference type="SAM" id="Phobius"/>
    </source>
</evidence>
<evidence type="ECO:0000313" key="3">
    <source>
        <dbReference type="Proteomes" id="UP000179057"/>
    </source>
</evidence>
<sequence>MHDINKHTEDGRTVAMAQSKSAFWGGFVMLSGAVLLIREGLVLMRGVGQQKVFAVISGVLELPIPQIDTILGWTLNYVGALAVAAMTYGIAKYTMDKKDAVLGFAGFAIGFGLLAAGLAGSAWFPWLLVSLATGMATAYASEKARAFPASEVFSLEMGAIIGMTASVALEYGLFMAAVVEFWVGCLYWVGALAVVLHFEGKKNRYDEEDSW</sequence>
<dbReference type="Proteomes" id="UP000179057">
    <property type="component" value="Unassembled WGS sequence"/>
</dbReference>
<feature type="transmembrane region" description="Helical" evidence="1">
    <location>
        <begin position="175"/>
        <end position="196"/>
    </location>
</feature>
<reference evidence="2 3" key="1">
    <citation type="journal article" date="2016" name="Nat. Commun.">
        <title>Thousands of microbial genomes shed light on interconnected biogeochemical processes in an aquifer system.</title>
        <authorList>
            <person name="Anantharaman K."/>
            <person name="Brown C.T."/>
            <person name="Hug L.A."/>
            <person name="Sharon I."/>
            <person name="Castelle C.J."/>
            <person name="Probst A.J."/>
            <person name="Thomas B.C."/>
            <person name="Singh A."/>
            <person name="Wilkins M.J."/>
            <person name="Karaoz U."/>
            <person name="Brodie E.L."/>
            <person name="Williams K.H."/>
            <person name="Hubbard S.S."/>
            <person name="Banfield J.F."/>
        </authorList>
    </citation>
    <scope>NUCLEOTIDE SEQUENCE [LARGE SCALE GENOMIC DNA]</scope>
</reference>
<gene>
    <name evidence="2" type="ORF">A2610_01275</name>
</gene>
<keyword evidence="1" id="KW-1133">Transmembrane helix</keyword>